<feature type="non-terminal residue" evidence="2">
    <location>
        <position position="108"/>
    </location>
</feature>
<comment type="caution">
    <text evidence="2">The sequence shown here is derived from an EMBL/GenBank/DDBJ whole genome shotgun (WGS) entry which is preliminary data.</text>
</comment>
<evidence type="ECO:0000313" key="3">
    <source>
        <dbReference type="Proteomes" id="UP000663881"/>
    </source>
</evidence>
<sequence>TEQINFGESYIIGELENHENLRRLIANVKIQLKEIEIKIQEKLRSKSTSSTGEPSMEWLEHRLKSLNQCLVLLEQMYQLTESYWKTNLSMNSNYDEHMSNDSRLINEV</sequence>
<keyword evidence="1" id="KW-0175">Coiled coil</keyword>
<proteinExistence type="predicted"/>
<organism evidence="2 3">
    <name type="scientific">Adineta steineri</name>
    <dbReference type="NCBI Taxonomy" id="433720"/>
    <lineage>
        <taxon>Eukaryota</taxon>
        <taxon>Metazoa</taxon>
        <taxon>Spiralia</taxon>
        <taxon>Gnathifera</taxon>
        <taxon>Rotifera</taxon>
        <taxon>Eurotatoria</taxon>
        <taxon>Bdelloidea</taxon>
        <taxon>Adinetida</taxon>
        <taxon>Adinetidae</taxon>
        <taxon>Adineta</taxon>
    </lineage>
</organism>
<gene>
    <name evidence="2" type="ORF">OKA104_LOCUS53541</name>
</gene>
<dbReference type="AlphaFoldDB" id="A0A820RJN4"/>
<protein>
    <submittedName>
        <fullName evidence="2">Uncharacterized protein</fullName>
    </submittedName>
</protein>
<evidence type="ECO:0000313" key="2">
    <source>
        <dbReference type="EMBL" id="CAF4439541.1"/>
    </source>
</evidence>
<evidence type="ECO:0000256" key="1">
    <source>
        <dbReference type="SAM" id="Coils"/>
    </source>
</evidence>
<name>A0A820RJN4_9BILA</name>
<feature type="coiled-coil region" evidence="1">
    <location>
        <begin position="18"/>
        <end position="45"/>
    </location>
</feature>
<dbReference type="Proteomes" id="UP000663881">
    <property type="component" value="Unassembled WGS sequence"/>
</dbReference>
<dbReference type="EMBL" id="CAJOAY010033579">
    <property type="protein sequence ID" value="CAF4439541.1"/>
    <property type="molecule type" value="Genomic_DNA"/>
</dbReference>
<accession>A0A820RJN4</accession>
<feature type="non-terminal residue" evidence="2">
    <location>
        <position position="1"/>
    </location>
</feature>
<reference evidence="2" key="1">
    <citation type="submission" date="2021-02" db="EMBL/GenBank/DDBJ databases">
        <authorList>
            <person name="Nowell W R."/>
        </authorList>
    </citation>
    <scope>NUCLEOTIDE SEQUENCE</scope>
</reference>